<proteinExistence type="predicted"/>
<dbReference type="Proteomes" id="UP000011134">
    <property type="component" value="Unassembled WGS sequence"/>
</dbReference>
<dbReference type="RefSeq" id="WP_007468603.1">
    <property type="nucleotide sequence ID" value="NZ_AMZO01000030.1"/>
</dbReference>
<evidence type="ECO:0000313" key="1">
    <source>
        <dbReference type="EMBL" id="ELR64294.1"/>
    </source>
</evidence>
<gene>
    <name evidence="1" type="ORF">C942_02876</name>
</gene>
<accession>L8J9U6</accession>
<dbReference type="AlphaFoldDB" id="L8J9U6"/>
<protein>
    <submittedName>
        <fullName evidence="1">Uncharacterized protein</fullName>
    </submittedName>
</protein>
<sequence>MQELSTYIRAVHQCNELLSVVKQQTETNSYQDGDIEVNRAETLFTFDNGVKLRYSVERDDSTDEPEVNNDLVCEECWISYEVIDGAEQVIRPRRKIFYNACQEKFYLKLLMSR</sequence>
<dbReference type="EMBL" id="AMZO01000030">
    <property type="protein sequence ID" value="ELR64294.1"/>
    <property type="molecule type" value="Genomic_DNA"/>
</dbReference>
<evidence type="ECO:0000313" key="2">
    <source>
        <dbReference type="Proteomes" id="UP000011134"/>
    </source>
</evidence>
<organism evidence="1 2">
    <name type="scientific">Photobacterium marinum</name>
    <dbReference type="NCBI Taxonomy" id="1056511"/>
    <lineage>
        <taxon>Bacteria</taxon>
        <taxon>Pseudomonadati</taxon>
        <taxon>Pseudomonadota</taxon>
        <taxon>Gammaproteobacteria</taxon>
        <taxon>Vibrionales</taxon>
        <taxon>Vibrionaceae</taxon>
        <taxon>Photobacterium</taxon>
    </lineage>
</organism>
<comment type="caution">
    <text evidence="1">The sequence shown here is derived from an EMBL/GenBank/DDBJ whole genome shotgun (WGS) entry which is preliminary data.</text>
</comment>
<dbReference type="PATRIC" id="fig|1056511.3.peg.3799"/>
<dbReference type="OrthoDB" id="8605335at2"/>
<name>L8J9U6_9GAMM</name>
<reference evidence="1 2" key="1">
    <citation type="submission" date="2012-12" db="EMBL/GenBank/DDBJ databases">
        <title>Genome Assembly of Photobacterium sp. AK15.</title>
        <authorList>
            <person name="Khatri I."/>
            <person name="Vaidya B."/>
            <person name="Srinivas T.N.R."/>
            <person name="Subramanian S."/>
            <person name="Pinnaka A."/>
        </authorList>
    </citation>
    <scope>NUCLEOTIDE SEQUENCE [LARGE SCALE GENOMIC DNA]</scope>
    <source>
        <strain evidence="1 2">AK15</strain>
    </source>
</reference>
<keyword evidence="2" id="KW-1185">Reference proteome</keyword>